<keyword evidence="1" id="KW-0472">Membrane</keyword>
<dbReference type="Pfam" id="PF17802">
    <property type="entry name" value="SpaA"/>
    <property type="match status" value="3"/>
</dbReference>
<dbReference type="RefSeq" id="WP_162300185.1">
    <property type="nucleotide sequence ID" value="NZ_AP019309.1"/>
</dbReference>
<feature type="domain" description="SpaA-like prealbumin fold" evidence="4">
    <location>
        <begin position="914"/>
        <end position="998"/>
    </location>
</feature>
<dbReference type="InterPro" id="IPR013783">
    <property type="entry name" value="Ig-like_fold"/>
</dbReference>
<keyword evidence="6" id="KW-1185">Reference proteome</keyword>
<dbReference type="InParanoid" id="A0A3G9J4N2"/>
<dbReference type="InterPro" id="IPR008454">
    <property type="entry name" value="Collagen-bd_Cna-like_B-typ_dom"/>
</dbReference>
<evidence type="ECO:0000259" key="3">
    <source>
        <dbReference type="Pfam" id="PF05738"/>
    </source>
</evidence>
<reference evidence="5 6" key="1">
    <citation type="submission" date="2018-11" db="EMBL/GenBank/DDBJ databases">
        <title>Novel Erysipelotrichaceae bacterium isolated from small intestine of a swine.</title>
        <authorList>
            <person name="Kim J.S."/>
            <person name="Choe H."/>
            <person name="Lee Y.R."/>
            <person name="Kim K.M."/>
            <person name="Park D.S."/>
        </authorList>
    </citation>
    <scope>NUCLEOTIDE SEQUENCE [LARGE SCALE GENOMIC DNA]</scope>
    <source>
        <strain evidence="5 6">SG0102</strain>
    </source>
</reference>
<accession>A0A3G9J4N2</accession>
<feature type="signal peptide" evidence="2">
    <location>
        <begin position="1"/>
        <end position="26"/>
    </location>
</feature>
<evidence type="ECO:0008006" key="7">
    <source>
        <dbReference type="Google" id="ProtNLM"/>
    </source>
</evidence>
<dbReference type="Proteomes" id="UP000268059">
    <property type="component" value="Chromosome"/>
</dbReference>
<feature type="domain" description="SpaA-like prealbumin fold" evidence="4">
    <location>
        <begin position="815"/>
        <end position="891"/>
    </location>
</feature>
<dbReference type="NCBIfam" id="TIGR01167">
    <property type="entry name" value="LPXTG_anchor"/>
    <property type="match status" value="1"/>
</dbReference>
<dbReference type="InterPro" id="IPR041033">
    <property type="entry name" value="SpaA_PFL_dom_1"/>
</dbReference>
<feature type="domain" description="CNA-B" evidence="3">
    <location>
        <begin position="1007"/>
        <end position="1072"/>
    </location>
</feature>
<evidence type="ECO:0000313" key="6">
    <source>
        <dbReference type="Proteomes" id="UP000268059"/>
    </source>
</evidence>
<keyword evidence="2" id="KW-0732">Signal</keyword>
<gene>
    <name evidence="5" type="ORF">SG0102_10610</name>
</gene>
<organism evidence="5 6">
    <name type="scientific">Intestinibaculum porci</name>
    <dbReference type="NCBI Taxonomy" id="2487118"/>
    <lineage>
        <taxon>Bacteria</taxon>
        <taxon>Bacillati</taxon>
        <taxon>Bacillota</taxon>
        <taxon>Erysipelotrichia</taxon>
        <taxon>Erysipelotrichales</taxon>
        <taxon>Erysipelotrichaceae</taxon>
        <taxon>Intestinibaculum</taxon>
    </lineage>
</organism>
<dbReference type="Gene3D" id="2.60.40.10">
    <property type="entry name" value="Immunoglobulins"/>
    <property type="match status" value="3"/>
</dbReference>
<evidence type="ECO:0000259" key="4">
    <source>
        <dbReference type="Pfam" id="PF17802"/>
    </source>
</evidence>
<evidence type="ECO:0000313" key="5">
    <source>
        <dbReference type="EMBL" id="BBH26127.1"/>
    </source>
</evidence>
<keyword evidence="1" id="KW-0812">Transmembrane</keyword>
<dbReference type="SUPFAM" id="SSF49478">
    <property type="entry name" value="Cna protein B-type domain"/>
    <property type="match status" value="1"/>
</dbReference>
<feature type="chain" id="PRO_5038618682" description="Collagen-binding protein" evidence="2">
    <location>
        <begin position="27"/>
        <end position="1439"/>
    </location>
</feature>
<dbReference type="Gene3D" id="2.60.40.1140">
    <property type="entry name" value="Collagen-binding surface protein Cna, B-type domain"/>
    <property type="match status" value="1"/>
</dbReference>
<name>A0A3G9J4N2_9FIRM</name>
<feature type="transmembrane region" description="Helical" evidence="1">
    <location>
        <begin position="1414"/>
        <end position="1432"/>
    </location>
</feature>
<protein>
    <recommendedName>
        <fullName evidence="7">Collagen-binding protein</fullName>
    </recommendedName>
</protein>
<sequence>MKEIYGQMKRLLRKNLVAFISVLMIAASVKVNSVHGETNTADIHTSLTPSLYDASGKKVTNINNIDGNGMKLAVNYSLVQAESSSEKSYISFVRDHYNIASEKSIDILWGAKTNFRIGSVDPENYDGHLDYSLEITNGAYAKTMDQSHWYLLYIDASGHAHKLTKSSDYTITTNSNGAISKIVVKKLSKASGYGNGTYYLVEAGTKTYDPDSGEVVNDPTTNVNIPDGENGATVSIPVVYSSTNRLYTTLTGKFNTNPAFDETAFTNISKGIYGTDIASLSPIKVDLSGENLNTVLMNDNLKAVYDMTLTIENQSENPKWDLLYFDENGKNPADITNELGTSLAASVDSDGYYKVHFVTEHKQPGYYVIVEEGKKIEEMNASNPIIDGKKDSVQAYKMAVHDGSTNEVTGYIKAQFDGTPRIDFDQMNKASADLIDGNMVQTQALAVAFSQWENDDSYKKLNQKNYSLTFGASYAMVPIKNTTWRLLYYPDKTFTNGVDITDQAKITTNNNTVSYTTTYKKNGYYVLVEVASKENTAKPEYVTDTSMYYGYEERFYGSNLFKIKNSDGKTENVAYCNTYDNFAPLYNGLAVQGSNDIYFNLYHRYTDPIAYWQSLSEKQKFGIRSRLGITNDDNKAALTICDEASKAIYYGYHDSSNGVKDDPAGLFRRLPRSGQALDRNGNLVSVTKTDYERWITQLVIHYFTDGVDVTHNKFANVTDNNGQISEIGKIAQKMVDMIKNNSGPALPSGKAVYFYKFDGVYKISNPTADEKNNPAASQRKEKVSLPFSVGSKPYANSQDMITAHFENSTEKLVYISKKNIGGENLSGAKIQIVNDQQTAVKYGTYTTDGSDHLLSLEPGIYTFHEVSAPAGYRLAEDFQFKVEQDGHITVVDAHGNMVSADDNKLTVTDLSHYTVKFNKVDEHGEFVAGAKLKLTKNDDPSFKQITWITGTSPHIIDDLPNGQYTLSEVEAPHGYAKAESQTFILDQKTTQPITIQMVDQEAKKTFTVTKTWGTGTTPKAIKVKLLRDGYRVLPSERPNDYEVTLDSNNNWTYTWTKLDNNGTYSAEEAANDDGTVPVLAKTIKTFEKITRFDDLKKGDQLVFIATNHQDKALGVQEGTTNASTASHFRFVDTAFTAKANGEKYLVNLPSDDALWTVDRDPVIRKEDNNVSILLKSAAYPQLYMANFNGNEAANLADKDHSYPMSYINSNLYYGGETNNRRQKYWSWNMKYSNEKQFYCQAPNEANTLTFDVYKLGIADVQSDHTDRFTLENQKKNKQKIKIQIKKFDVDHTNTLLPGAIFQIYKADQDGSVDDIKAKGEKVGDAIRTNRYGIAMSGELDPNTTYYLLETKAPAGYKSLDHVIKFKAMGNDDSSKIMIESEKDRNIYVTDDTLYIGNKKEAVYELPDTGGQGVLPYRLFGIFSLIVAIFMYMKKRRIAQ</sequence>
<dbReference type="KEGG" id="ebm:SG0102_10610"/>
<dbReference type="Pfam" id="PF05738">
    <property type="entry name" value="Cna_B"/>
    <property type="match status" value="1"/>
</dbReference>
<feature type="domain" description="SpaA-like prealbumin fold" evidence="4">
    <location>
        <begin position="1281"/>
        <end position="1378"/>
    </location>
</feature>
<keyword evidence="1" id="KW-1133">Transmembrane helix</keyword>
<dbReference type="EMBL" id="AP019309">
    <property type="protein sequence ID" value="BBH26127.1"/>
    <property type="molecule type" value="Genomic_DNA"/>
</dbReference>
<evidence type="ECO:0000256" key="1">
    <source>
        <dbReference type="SAM" id="Phobius"/>
    </source>
</evidence>
<evidence type="ECO:0000256" key="2">
    <source>
        <dbReference type="SAM" id="SignalP"/>
    </source>
</evidence>
<proteinExistence type="predicted"/>
<dbReference type="Gene3D" id="1.10.150.480">
    <property type="match status" value="1"/>
</dbReference>